<sequence length="115" mass="13202">MHRPSGLVTVIQLQLLPPTRGPRAFCHVSITWLMLRGQLLRIFVFVPLEAHQEMFCHISTLPSEAGCVCRIFVQFLPNTRTLYLASFLSPSETWARENRNYGTGSYSLNFRSWTS</sequence>
<dbReference type="Proteomes" id="UP000027265">
    <property type="component" value="Unassembled WGS sequence"/>
</dbReference>
<dbReference type="AlphaFoldDB" id="A0A067Q1A7"/>
<protein>
    <submittedName>
        <fullName evidence="1">Uncharacterized protein</fullName>
    </submittedName>
</protein>
<dbReference type="HOGENOM" id="CLU_2109393_0_0_1"/>
<dbReference type="EMBL" id="KL197715">
    <property type="protein sequence ID" value="KDQ59910.1"/>
    <property type="molecule type" value="Genomic_DNA"/>
</dbReference>
<reference evidence="2" key="1">
    <citation type="journal article" date="2014" name="Proc. Natl. Acad. Sci. U.S.A.">
        <title>Extensive sampling of basidiomycete genomes demonstrates inadequacy of the white-rot/brown-rot paradigm for wood decay fungi.</title>
        <authorList>
            <person name="Riley R."/>
            <person name="Salamov A.A."/>
            <person name="Brown D.W."/>
            <person name="Nagy L.G."/>
            <person name="Floudas D."/>
            <person name="Held B.W."/>
            <person name="Levasseur A."/>
            <person name="Lombard V."/>
            <person name="Morin E."/>
            <person name="Otillar R."/>
            <person name="Lindquist E.A."/>
            <person name="Sun H."/>
            <person name="LaButti K.M."/>
            <person name="Schmutz J."/>
            <person name="Jabbour D."/>
            <person name="Luo H."/>
            <person name="Baker S.E."/>
            <person name="Pisabarro A.G."/>
            <person name="Walton J.D."/>
            <person name="Blanchette R.A."/>
            <person name="Henrissat B."/>
            <person name="Martin F."/>
            <person name="Cullen D."/>
            <person name="Hibbett D.S."/>
            <person name="Grigoriev I.V."/>
        </authorList>
    </citation>
    <scope>NUCLEOTIDE SEQUENCE [LARGE SCALE GENOMIC DNA]</scope>
    <source>
        <strain evidence="2">MUCL 33604</strain>
    </source>
</reference>
<evidence type="ECO:0000313" key="2">
    <source>
        <dbReference type="Proteomes" id="UP000027265"/>
    </source>
</evidence>
<gene>
    <name evidence="1" type="ORF">JAAARDRAFT_636485</name>
</gene>
<dbReference type="InParanoid" id="A0A067Q1A7"/>
<keyword evidence="2" id="KW-1185">Reference proteome</keyword>
<name>A0A067Q1A7_9AGAM</name>
<organism evidence="1 2">
    <name type="scientific">Jaapia argillacea MUCL 33604</name>
    <dbReference type="NCBI Taxonomy" id="933084"/>
    <lineage>
        <taxon>Eukaryota</taxon>
        <taxon>Fungi</taxon>
        <taxon>Dikarya</taxon>
        <taxon>Basidiomycota</taxon>
        <taxon>Agaricomycotina</taxon>
        <taxon>Agaricomycetes</taxon>
        <taxon>Agaricomycetidae</taxon>
        <taxon>Jaapiales</taxon>
        <taxon>Jaapiaceae</taxon>
        <taxon>Jaapia</taxon>
    </lineage>
</organism>
<accession>A0A067Q1A7</accession>
<evidence type="ECO:0000313" key="1">
    <source>
        <dbReference type="EMBL" id="KDQ59910.1"/>
    </source>
</evidence>
<proteinExistence type="predicted"/>